<dbReference type="Pfam" id="PF18379">
    <property type="entry name" value="FERM_F1"/>
    <property type="match status" value="1"/>
</dbReference>
<protein>
    <submittedName>
        <fullName evidence="2">(spotted green pufferfish) hypothetical protein</fullName>
    </submittedName>
</protein>
<dbReference type="KEGG" id="tng:GSTEN00010319G001"/>
<feature type="domain" description="FERM F1 lobe ubiquitin-like" evidence="1">
    <location>
        <begin position="5"/>
        <end position="31"/>
    </location>
</feature>
<feature type="non-terminal residue" evidence="2">
    <location>
        <position position="1"/>
    </location>
</feature>
<evidence type="ECO:0000259" key="1">
    <source>
        <dbReference type="Pfam" id="PF18379"/>
    </source>
</evidence>
<sequence length="53" mass="5527">GQGATDSSFLSYPPGNYVAEELCIDAAKACSEYRSLAGLHHAPPLSCSSGQRL</sequence>
<gene>
    <name evidence="2" type="ORF">GSTENG00010319001</name>
</gene>
<accession>Q4SYI2</accession>
<dbReference type="EMBL" id="CAAE01012051">
    <property type="protein sequence ID" value="CAF94300.1"/>
    <property type="molecule type" value="Genomic_DNA"/>
</dbReference>
<proteinExistence type="predicted"/>
<comment type="caution">
    <text evidence="2">The sequence shown here is derived from an EMBL/GenBank/DDBJ whole genome shotgun (WGS) entry which is preliminary data.</text>
</comment>
<dbReference type="AlphaFoldDB" id="Q4SYI2"/>
<reference evidence="2" key="1">
    <citation type="journal article" date="2004" name="Nature">
        <title>Genome duplication in the teleost fish Tetraodon nigroviridis reveals the early vertebrate proto-karyotype.</title>
        <authorList>
            <person name="Jaillon O."/>
            <person name="Aury J.-M."/>
            <person name="Brunet F."/>
            <person name="Petit J.-L."/>
            <person name="Stange-Thomann N."/>
            <person name="Mauceli E."/>
            <person name="Bouneau L."/>
            <person name="Fischer C."/>
            <person name="Ozouf-Costaz C."/>
            <person name="Bernot A."/>
            <person name="Nicaud S."/>
            <person name="Jaffe D."/>
            <person name="Fisher S."/>
            <person name="Lutfalla G."/>
            <person name="Dossat C."/>
            <person name="Segurens B."/>
            <person name="Dasilva C."/>
            <person name="Salanoubat M."/>
            <person name="Levy M."/>
            <person name="Boudet N."/>
            <person name="Castellano S."/>
            <person name="Anthouard V."/>
            <person name="Jubin C."/>
            <person name="Castelli V."/>
            <person name="Katinka M."/>
            <person name="Vacherie B."/>
            <person name="Biemont C."/>
            <person name="Skalli Z."/>
            <person name="Cattolico L."/>
            <person name="Poulain J."/>
            <person name="De Berardinis V."/>
            <person name="Cruaud C."/>
            <person name="Duprat S."/>
            <person name="Brottier P."/>
            <person name="Coutanceau J.-P."/>
            <person name="Gouzy J."/>
            <person name="Parra G."/>
            <person name="Lardier G."/>
            <person name="Chapple C."/>
            <person name="McKernan K.J."/>
            <person name="McEwan P."/>
            <person name="Bosak S."/>
            <person name="Kellis M."/>
            <person name="Volff J.-N."/>
            <person name="Guigo R."/>
            <person name="Zody M.C."/>
            <person name="Mesirov J."/>
            <person name="Lindblad-Toh K."/>
            <person name="Birren B."/>
            <person name="Nusbaum C."/>
            <person name="Kahn D."/>
            <person name="Robinson-Rechavi M."/>
            <person name="Laudet V."/>
            <person name="Schachter V."/>
            <person name="Quetier F."/>
            <person name="Saurin W."/>
            <person name="Scarpelli C."/>
            <person name="Wincker P."/>
            <person name="Lander E.S."/>
            <person name="Weissenbach J."/>
            <person name="Roest Crollius H."/>
        </authorList>
    </citation>
    <scope>NUCLEOTIDE SEQUENCE [LARGE SCALE GENOMIC DNA]</scope>
</reference>
<dbReference type="InterPro" id="IPR041155">
    <property type="entry name" value="FERM_F1"/>
</dbReference>
<organism evidence="2">
    <name type="scientific">Tetraodon nigroviridis</name>
    <name type="common">Spotted green pufferfish</name>
    <name type="synonym">Chelonodon nigroviridis</name>
    <dbReference type="NCBI Taxonomy" id="99883"/>
    <lineage>
        <taxon>Eukaryota</taxon>
        <taxon>Metazoa</taxon>
        <taxon>Chordata</taxon>
        <taxon>Craniata</taxon>
        <taxon>Vertebrata</taxon>
        <taxon>Euteleostomi</taxon>
        <taxon>Actinopterygii</taxon>
        <taxon>Neopterygii</taxon>
        <taxon>Teleostei</taxon>
        <taxon>Neoteleostei</taxon>
        <taxon>Acanthomorphata</taxon>
        <taxon>Eupercaria</taxon>
        <taxon>Tetraodontiformes</taxon>
        <taxon>Tetradontoidea</taxon>
        <taxon>Tetraodontidae</taxon>
        <taxon>Tetraodon</taxon>
    </lineage>
</organism>
<evidence type="ECO:0000313" key="2">
    <source>
        <dbReference type="EMBL" id="CAF94300.1"/>
    </source>
</evidence>
<name>Q4SYI2_TETNG</name>
<reference evidence="2" key="2">
    <citation type="submission" date="2004-02" db="EMBL/GenBank/DDBJ databases">
        <authorList>
            <consortium name="Genoscope"/>
            <consortium name="Whitehead Institute Centre for Genome Research"/>
        </authorList>
    </citation>
    <scope>NUCLEOTIDE SEQUENCE</scope>
</reference>